<dbReference type="InterPro" id="IPR055259">
    <property type="entry name" value="YkvP/CgeB_Glyco_trans-like"/>
</dbReference>
<evidence type="ECO:0000259" key="1">
    <source>
        <dbReference type="Pfam" id="PF13524"/>
    </source>
</evidence>
<feature type="domain" description="Spore protein YkvP/CgeB glycosyl transferase-like" evidence="1">
    <location>
        <begin position="220"/>
        <end position="330"/>
    </location>
</feature>
<keyword evidence="2" id="KW-0808">Transferase</keyword>
<dbReference type="SUPFAM" id="SSF53756">
    <property type="entry name" value="UDP-Glycosyltransferase/glycogen phosphorylase"/>
    <property type="match status" value="1"/>
</dbReference>
<proteinExistence type="predicted"/>
<reference evidence="2" key="1">
    <citation type="journal article" date="2018" name="Front. Microbiol.">
        <title>Establishment of a Molecular Serotyping Scheme and a Multiplexed Luminex-Based Array for Enterobacter aerogenes.</title>
        <authorList>
            <person name="Guo X."/>
            <person name="Wang M."/>
            <person name="Wang L."/>
            <person name="Wang Y."/>
            <person name="Chen T."/>
            <person name="Wu P."/>
            <person name="Chen M."/>
            <person name="Liu B."/>
            <person name="Feng L."/>
        </authorList>
    </citation>
    <scope>NUCLEOTIDE SEQUENCE</scope>
    <source>
        <strain evidence="2">G5306</strain>
    </source>
</reference>
<organism evidence="2">
    <name type="scientific">Klebsiella aerogenes</name>
    <name type="common">Enterobacter aerogenes</name>
    <dbReference type="NCBI Taxonomy" id="548"/>
    <lineage>
        <taxon>Bacteria</taxon>
        <taxon>Pseudomonadati</taxon>
        <taxon>Pseudomonadota</taxon>
        <taxon>Gammaproteobacteria</taxon>
        <taxon>Enterobacterales</taxon>
        <taxon>Enterobacteriaceae</taxon>
        <taxon>Klebsiella/Raoultella group</taxon>
        <taxon>Klebsiella</taxon>
    </lineage>
</organism>
<sequence length="363" mass="42267">MRILILSHTRRISNFKIGSHHYANGLSNDCEVEYLGFPYTLLHKLSGKSTDGVEQLKKNVLDFKSFFLFPITLKNNKFIIAINRFFLKLSLHNNEKKYDVIICDSPYFSPYVNVIPHSSLIYRPTDIYELMDGDKINYYEKDILTKCDGVIATSEVVMHYLKTNYEMLIKDKKILEVLSNGYDDSIFNNENTPDNRRDAIYIGALDKRFDFDSLDYLANEYPDDKFDIYGPIAQEYQQQVQLISKNRSNVTFFGAVDYQHTPSLLKKHCIGLLLLKNNDLNRGRSPMKLWEYISCGLVVVYGAVDVEEKYKKSGPLFKYNDNEDLIQKYNLAKESNGTNYQIDLQEHSWSYKVNKLKMLLSTE</sequence>
<protein>
    <submittedName>
        <fullName evidence="2">Putative teichuronic acid biosynthesis glycosyltransferase</fullName>
    </submittedName>
</protein>
<dbReference type="Gene3D" id="3.40.50.2000">
    <property type="entry name" value="Glycogen Phosphorylase B"/>
    <property type="match status" value="1"/>
</dbReference>
<accession>A0A346NT19</accession>
<dbReference type="AlphaFoldDB" id="A0A346NT19"/>
<dbReference type="GO" id="GO:0016740">
    <property type="term" value="F:transferase activity"/>
    <property type="evidence" value="ECO:0007669"/>
    <property type="project" value="UniProtKB-KW"/>
</dbReference>
<dbReference type="EMBL" id="MF687354">
    <property type="protein sequence ID" value="AXR70412.1"/>
    <property type="molecule type" value="Genomic_DNA"/>
</dbReference>
<evidence type="ECO:0000313" key="2">
    <source>
        <dbReference type="EMBL" id="AXR70412.1"/>
    </source>
</evidence>
<dbReference type="Pfam" id="PF13524">
    <property type="entry name" value="Glyco_trans_1_2"/>
    <property type="match status" value="1"/>
</dbReference>
<name>A0A346NT19_KLEAE</name>